<protein>
    <recommendedName>
        <fullName evidence="2">Transcription factor zinc-finger domain-containing protein</fullName>
    </recommendedName>
</protein>
<feature type="domain" description="Transcription factor zinc-finger" evidence="2">
    <location>
        <begin position="5"/>
        <end position="44"/>
    </location>
</feature>
<gene>
    <name evidence="3" type="ORF">EXE57_02205</name>
</gene>
<proteinExistence type="predicted"/>
<dbReference type="InterPro" id="IPR027392">
    <property type="entry name" value="TF_Znf"/>
</dbReference>
<accession>A0A4V1BDI2</accession>
<dbReference type="Pfam" id="PF13453">
    <property type="entry name" value="Zn_ribbon_TFIIB"/>
    <property type="match status" value="1"/>
</dbReference>
<reference evidence="3 4" key="1">
    <citation type="submission" date="2019-03" db="EMBL/GenBank/DDBJ databases">
        <title>Three New Species of Nocardioides, Nocardioides euryhalodurans sp. nov., Nocardioides seonyuensis sp. nov. and Nocardioides eburneoflavus sp. nov., Iolated from Soil.</title>
        <authorList>
            <person name="Roh S.G."/>
            <person name="Lee C."/>
            <person name="Kim M.-K."/>
            <person name="Kim S.B."/>
        </authorList>
    </citation>
    <scope>NUCLEOTIDE SEQUENCE [LARGE SCALE GENOMIC DNA]</scope>
    <source>
        <strain evidence="3 4">MMS17-SY117</strain>
    </source>
</reference>
<feature type="region of interest" description="Disordered" evidence="1">
    <location>
        <begin position="53"/>
        <end position="75"/>
    </location>
</feature>
<dbReference type="AlphaFoldDB" id="A0A4V1BDI2"/>
<sequence length="86" mass="9422">MEPLTCPRCDSPMASRPLGTGQVNQCPEGHGVFLERAELGNLIEAETDWHRHAAQSTAPMPRITPDMVAPPSARKPARAWVETLFS</sequence>
<dbReference type="OrthoDB" id="9814037at2"/>
<evidence type="ECO:0000313" key="3">
    <source>
        <dbReference type="EMBL" id="QBR91212.1"/>
    </source>
</evidence>
<evidence type="ECO:0000259" key="2">
    <source>
        <dbReference type="Pfam" id="PF13453"/>
    </source>
</evidence>
<feature type="region of interest" description="Disordered" evidence="1">
    <location>
        <begin position="1"/>
        <end position="22"/>
    </location>
</feature>
<keyword evidence="4" id="KW-1185">Reference proteome</keyword>
<dbReference type="Proteomes" id="UP000294894">
    <property type="component" value="Chromosome"/>
</dbReference>
<dbReference type="RefSeq" id="WP_135073595.1">
    <property type="nucleotide sequence ID" value="NZ_CP038267.1"/>
</dbReference>
<dbReference type="EMBL" id="CP038267">
    <property type="protein sequence ID" value="QBR91212.1"/>
    <property type="molecule type" value="Genomic_DNA"/>
</dbReference>
<name>A0A4V1BDI2_9ACTN</name>
<organism evidence="3 4">
    <name type="scientific">Nocardioides euryhalodurans</name>
    <dbReference type="NCBI Taxonomy" id="2518370"/>
    <lineage>
        <taxon>Bacteria</taxon>
        <taxon>Bacillati</taxon>
        <taxon>Actinomycetota</taxon>
        <taxon>Actinomycetes</taxon>
        <taxon>Propionibacteriales</taxon>
        <taxon>Nocardioidaceae</taxon>
        <taxon>Nocardioides</taxon>
    </lineage>
</organism>
<dbReference type="KEGG" id="noy:EXE57_02205"/>
<evidence type="ECO:0000313" key="4">
    <source>
        <dbReference type="Proteomes" id="UP000294894"/>
    </source>
</evidence>
<evidence type="ECO:0000256" key="1">
    <source>
        <dbReference type="SAM" id="MobiDB-lite"/>
    </source>
</evidence>